<dbReference type="Proteomes" id="UP000823561">
    <property type="component" value="Chromosome 7"/>
</dbReference>
<sequence length="224" mass="24780">MTEQTVSSAIALKKKMDNIVKANVKKKQDKRHKVLNPSILLVGQKVLRKNIRTQQRKGGKLERTWLGPFTITSIVNKSADLVNEVGKVFPKINTDHLKPFIEPQPRIPHRIRTQPTDAPPNKKTRLSSSEQSPPHTQIISPEDSQSPSPPTTPFDLSAAPPHHCDSPIDLTTKPQPQPVPFTPLSPVDLSLPKTSSHLSHLSPSPTAETRSTELEPEPVQDSQS</sequence>
<feature type="region of interest" description="Disordered" evidence="1">
    <location>
        <begin position="98"/>
        <end position="224"/>
    </location>
</feature>
<evidence type="ECO:0000313" key="2">
    <source>
        <dbReference type="EMBL" id="KAG5278531.1"/>
    </source>
</evidence>
<feature type="compositionally biased region" description="Polar residues" evidence="1">
    <location>
        <begin position="126"/>
        <end position="146"/>
    </location>
</feature>
<reference evidence="2" key="1">
    <citation type="submission" date="2020-10" db="EMBL/GenBank/DDBJ databases">
        <title>Chromosome-scale genome assembly of the Allis shad, Alosa alosa.</title>
        <authorList>
            <person name="Margot Z."/>
            <person name="Christophe K."/>
            <person name="Cabau C."/>
            <person name="Louis A."/>
            <person name="Berthelot C."/>
            <person name="Parey E."/>
            <person name="Roest Crollius H."/>
            <person name="Montfort J."/>
            <person name="Robinson-Rechavi M."/>
            <person name="Bucao C."/>
            <person name="Bouchez O."/>
            <person name="Gislard M."/>
            <person name="Lluch J."/>
            <person name="Milhes M."/>
            <person name="Lampietro C."/>
            <person name="Lopez Roques C."/>
            <person name="Donnadieu C."/>
            <person name="Braasch I."/>
            <person name="Desvignes T."/>
            <person name="Postlethwait J."/>
            <person name="Bobe J."/>
            <person name="Guiguen Y."/>
        </authorList>
    </citation>
    <scope>NUCLEOTIDE SEQUENCE</scope>
    <source>
        <strain evidence="2">M-15738</strain>
        <tissue evidence="2">Blood</tissue>
    </source>
</reference>
<name>A0AAV6GZR9_9TELE</name>
<dbReference type="AlphaFoldDB" id="A0AAV6GZR9"/>
<protein>
    <submittedName>
        <fullName evidence="2">Uncharacterized protein</fullName>
    </submittedName>
</protein>
<feature type="compositionally biased region" description="Low complexity" evidence="1">
    <location>
        <begin position="189"/>
        <end position="206"/>
    </location>
</feature>
<proteinExistence type="predicted"/>
<evidence type="ECO:0000313" key="3">
    <source>
        <dbReference type="Proteomes" id="UP000823561"/>
    </source>
</evidence>
<accession>A0AAV6GZR9</accession>
<keyword evidence="3" id="KW-1185">Reference proteome</keyword>
<comment type="caution">
    <text evidence="2">The sequence shown here is derived from an EMBL/GenBank/DDBJ whole genome shotgun (WGS) entry which is preliminary data.</text>
</comment>
<organism evidence="2 3">
    <name type="scientific">Alosa alosa</name>
    <name type="common">allis shad</name>
    <dbReference type="NCBI Taxonomy" id="278164"/>
    <lineage>
        <taxon>Eukaryota</taxon>
        <taxon>Metazoa</taxon>
        <taxon>Chordata</taxon>
        <taxon>Craniata</taxon>
        <taxon>Vertebrata</taxon>
        <taxon>Euteleostomi</taxon>
        <taxon>Actinopterygii</taxon>
        <taxon>Neopterygii</taxon>
        <taxon>Teleostei</taxon>
        <taxon>Clupei</taxon>
        <taxon>Clupeiformes</taxon>
        <taxon>Clupeoidei</taxon>
        <taxon>Clupeidae</taxon>
        <taxon>Alosa</taxon>
    </lineage>
</organism>
<gene>
    <name evidence="2" type="ORF">AALO_G00099990</name>
</gene>
<dbReference type="EMBL" id="JADWDJ010000007">
    <property type="protein sequence ID" value="KAG5278531.1"/>
    <property type="molecule type" value="Genomic_DNA"/>
</dbReference>
<evidence type="ECO:0000256" key="1">
    <source>
        <dbReference type="SAM" id="MobiDB-lite"/>
    </source>
</evidence>